<accession>B0BZD1</accession>
<dbReference type="EMBL" id="CP000828">
    <property type="protein sequence ID" value="ABW30676.1"/>
    <property type="molecule type" value="Genomic_DNA"/>
</dbReference>
<evidence type="ECO:0000259" key="2">
    <source>
        <dbReference type="PROSITE" id="PS51272"/>
    </source>
</evidence>
<sequence>MALSLFLPIAGCSGDAVQQAFSADPQASQWSNLSTLPKGFPADLSYPNANLQGVQQSQTNLPSSPNSQRPPQQTRWATPDNSQKVQQYYSQLLQKKGWQLSGRRLSQQQLILLAKRDQLQVRVTIPATGTLVPVQTGNNSGRRIPMTVFFIDFSQEKALSKVESPTQTLPKPGDLDFIGPVANQTPESSNTDASLNSAEIPAALKAYVSDIQRLEVIDLGNPNQSIQRGTFARWLVKTNNRLYQDRPTQQIRLAATSQPPVFKDVPSSNPNFPYIQGLAEAGFIPSPLSGDADQATFQPNQPLTREVLLSWKVPIDFRKILPSATTAKVQEVWGFKDTKQISTPTLSAIFADHNNGELANIRRLLGSALLLQPKKSVTRAEAAATLWFIGVAGEGYSAKDVLRAEQQAEAASSS</sequence>
<feature type="region of interest" description="Disordered" evidence="1">
    <location>
        <begin position="54"/>
        <end position="81"/>
    </location>
</feature>
<dbReference type="eggNOG" id="ENOG502Z7MI">
    <property type="taxonomic scope" value="Bacteria"/>
</dbReference>
<dbReference type="HOGENOM" id="CLU_048100_0_0_3"/>
<dbReference type="InterPro" id="IPR001119">
    <property type="entry name" value="SLH_dom"/>
</dbReference>
<gene>
    <name evidence="3" type="ordered locus">AM1_5731</name>
</gene>
<dbReference type="PANTHER" id="PTHR33740">
    <property type="entry name" value="GPI-ANCHORED ADHESIN-LIKE PROTEIN"/>
    <property type="match status" value="1"/>
</dbReference>
<dbReference type="PROSITE" id="PS51272">
    <property type="entry name" value="SLH"/>
    <property type="match status" value="1"/>
</dbReference>
<evidence type="ECO:0000313" key="4">
    <source>
        <dbReference type="Proteomes" id="UP000000268"/>
    </source>
</evidence>
<dbReference type="AlphaFoldDB" id="B0BZD1"/>
<evidence type="ECO:0000313" key="3">
    <source>
        <dbReference type="EMBL" id="ABW30676.1"/>
    </source>
</evidence>
<dbReference type="Proteomes" id="UP000000268">
    <property type="component" value="Chromosome"/>
</dbReference>
<evidence type="ECO:0000256" key="1">
    <source>
        <dbReference type="SAM" id="MobiDB-lite"/>
    </source>
</evidence>
<feature type="compositionally biased region" description="Low complexity" evidence="1">
    <location>
        <begin position="62"/>
        <end position="73"/>
    </location>
</feature>
<reference evidence="3 4" key="1">
    <citation type="journal article" date="2008" name="Proc. Natl. Acad. Sci. U.S.A.">
        <title>Niche adaptation and genome expansion in the chlorophyll d-producing cyanobacterium Acaryochloris marina.</title>
        <authorList>
            <person name="Swingley W.D."/>
            <person name="Chen M."/>
            <person name="Cheung P.C."/>
            <person name="Conrad A.L."/>
            <person name="Dejesa L.C."/>
            <person name="Hao J."/>
            <person name="Honchak B.M."/>
            <person name="Karbach L.E."/>
            <person name="Kurdoglu A."/>
            <person name="Lahiri S."/>
            <person name="Mastrian S.D."/>
            <person name="Miyashita H."/>
            <person name="Page L."/>
            <person name="Ramakrishna P."/>
            <person name="Satoh S."/>
            <person name="Sattley W.M."/>
            <person name="Shimada Y."/>
            <person name="Taylor H.L."/>
            <person name="Tomo T."/>
            <person name="Tsuchiya T."/>
            <person name="Wang Z.T."/>
            <person name="Raymond J."/>
            <person name="Mimuro M."/>
            <person name="Blankenship R.E."/>
            <person name="Touchman J.W."/>
        </authorList>
    </citation>
    <scope>NUCLEOTIDE SEQUENCE [LARGE SCALE GENOMIC DNA]</scope>
    <source>
        <strain evidence="4">MBIC 11017</strain>
    </source>
</reference>
<organism evidence="3 4">
    <name type="scientific">Acaryochloris marina (strain MBIC 11017)</name>
    <dbReference type="NCBI Taxonomy" id="329726"/>
    <lineage>
        <taxon>Bacteria</taxon>
        <taxon>Bacillati</taxon>
        <taxon>Cyanobacteriota</taxon>
        <taxon>Cyanophyceae</taxon>
        <taxon>Acaryochloridales</taxon>
        <taxon>Acaryochloridaceae</taxon>
        <taxon>Acaryochloris</taxon>
    </lineage>
</organism>
<dbReference type="KEGG" id="amr:AM1_5731"/>
<feature type="domain" description="SLH" evidence="2">
    <location>
        <begin position="258"/>
        <end position="326"/>
    </location>
</feature>
<name>B0BZD1_ACAM1</name>
<dbReference type="Pfam" id="PF00395">
    <property type="entry name" value="SLH"/>
    <property type="match status" value="1"/>
</dbReference>
<proteinExistence type="predicted"/>
<keyword evidence="4" id="KW-1185">Reference proteome</keyword>
<protein>
    <submittedName>
        <fullName evidence="3">S-layer region-like protein, putative</fullName>
    </submittedName>
</protein>
<dbReference type="PANTHER" id="PTHR33740:SF1">
    <property type="entry name" value="SLH DOMAIN PROTEIN"/>
    <property type="match status" value="1"/>
</dbReference>
<dbReference type="STRING" id="329726.AM1_5731"/>